<dbReference type="AlphaFoldDB" id="A0A7S3JCZ3"/>
<reference evidence="2" key="1">
    <citation type="submission" date="2021-01" db="EMBL/GenBank/DDBJ databases">
        <authorList>
            <person name="Corre E."/>
            <person name="Pelletier E."/>
            <person name="Niang G."/>
            <person name="Scheremetjew M."/>
            <person name="Finn R."/>
            <person name="Kale V."/>
            <person name="Holt S."/>
            <person name="Cochrane G."/>
            <person name="Meng A."/>
            <person name="Brown T."/>
            <person name="Cohen L."/>
        </authorList>
    </citation>
    <scope>NUCLEOTIDE SEQUENCE</scope>
    <source>
        <strain evidence="2">FSP1.4</strain>
    </source>
</reference>
<feature type="compositionally biased region" description="Basic and acidic residues" evidence="1">
    <location>
        <begin position="112"/>
        <end position="130"/>
    </location>
</feature>
<name>A0A7S3JCZ3_9SPIT</name>
<proteinExistence type="predicted"/>
<feature type="compositionally biased region" description="Basic and acidic residues" evidence="1">
    <location>
        <begin position="93"/>
        <end position="103"/>
    </location>
</feature>
<feature type="compositionally biased region" description="Acidic residues" evidence="1">
    <location>
        <begin position="131"/>
        <end position="142"/>
    </location>
</feature>
<protein>
    <submittedName>
        <fullName evidence="2">Uncharacterized protein</fullName>
    </submittedName>
</protein>
<organism evidence="2">
    <name type="scientific">Euplotes harpa</name>
    <dbReference type="NCBI Taxonomy" id="151035"/>
    <lineage>
        <taxon>Eukaryota</taxon>
        <taxon>Sar</taxon>
        <taxon>Alveolata</taxon>
        <taxon>Ciliophora</taxon>
        <taxon>Intramacronucleata</taxon>
        <taxon>Spirotrichea</taxon>
        <taxon>Hypotrichia</taxon>
        <taxon>Euplotida</taxon>
        <taxon>Euplotidae</taxon>
        <taxon>Euplotes</taxon>
    </lineage>
</organism>
<feature type="compositionally biased region" description="Basic and acidic residues" evidence="1">
    <location>
        <begin position="30"/>
        <end position="57"/>
    </location>
</feature>
<accession>A0A7S3JCZ3</accession>
<evidence type="ECO:0000256" key="1">
    <source>
        <dbReference type="SAM" id="MobiDB-lite"/>
    </source>
</evidence>
<feature type="region of interest" description="Disordered" evidence="1">
    <location>
        <begin position="30"/>
        <end position="59"/>
    </location>
</feature>
<gene>
    <name evidence="2" type="ORF">EHAR0213_LOCUS10686</name>
</gene>
<dbReference type="EMBL" id="HBII01025684">
    <property type="protein sequence ID" value="CAE0351772.1"/>
    <property type="molecule type" value="Transcribed_RNA"/>
</dbReference>
<feature type="region of interest" description="Disordered" evidence="1">
    <location>
        <begin position="93"/>
        <end position="142"/>
    </location>
</feature>
<evidence type="ECO:0000313" key="2">
    <source>
        <dbReference type="EMBL" id="CAE0351772.1"/>
    </source>
</evidence>
<sequence>MLFKGIKRLYNAFNDDEDSVQPIKLKVEMFEEKNKTENSRDFTESSPERKDNEEEKGIYYNVPQLRKIYSDQSPTQIADNNGGKLLDSIDEQKTFENLSHEQEEQPPAIPVNKKESSKNTRKISDMKHMDEDTDEEIIDTTH</sequence>